<evidence type="ECO:0000313" key="4">
    <source>
        <dbReference type="Proteomes" id="UP000319663"/>
    </source>
</evidence>
<evidence type="ECO:0000313" key="3">
    <source>
        <dbReference type="EMBL" id="TQB75109.1"/>
    </source>
</evidence>
<proteinExistence type="inferred from homology"/>
<dbReference type="Gene3D" id="2.60.120.620">
    <property type="entry name" value="q2cbj1_9rhob like domain"/>
    <property type="match status" value="1"/>
</dbReference>
<dbReference type="PANTHER" id="PTHR14119:SF3">
    <property type="entry name" value="ISOCHORISMATASE DOMAIN-CONTAINING PROTEIN 2"/>
    <property type="match status" value="1"/>
</dbReference>
<dbReference type="EMBL" id="VIFY01000023">
    <property type="protein sequence ID" value="TQB75109.1"/>
    <property type="molecule type" value="Genomic_DNA"/>
</dbReference>
<comment type="similarity">
    <text evidence="1">Belongs to the isochorismatase family.</text>
</comment>
<evidence type="ECO:0000256" key="1">
    <source>
        <dbReference type="ARBA" id="ARBA00006336"/>
    </source>
</evidence>
<dbReference type="InterPro" id="IPR050993">
    <property type="entry name" value="Isochorismatase_domain"/>
</dbReference>
<dbReference type="STRING" id="5098.A0A507R232"/>
<organism evidence="3 4">
    <name type="scientific">Monascus purpureus</name>
    <name type="common">Red mold</name>
    <name type="synonym">Monascus anka</name>
    <dbReference type="NCBI Taxonomy" id="5098"/>
    <lineage>
        <taxon>Eukaryota</taxon>
        <taxon>Fungi</taxon>
        <taxon>Dikarya</taxon>
        <taxon>Ascomycota</taxon>
        <taxon>Pezizomycotina</taxon>
        <taxon>Eurotiomycetes</taxon>
        <taxon>Eurotiomycetidae</taxon>
        <taxon>Eurotiales</taxon>
        <taxon>Aspergillaceae</taxon>
        <taxon>Monascus</taxon>
    </lineage>
</organism>
<evidence type="ECO:0000259" key="2">
    <source>
        <dbReference type="Pfam" id="PF00857"/>
    </source>
</evidence>
<dbReference type="Gene3D" id="3.40.50.850">
    <property type="entry name" value="Isochorismatase-like"/>
    <property type="match status" value="1"/>
</dbReference>
<name>A0A507R232_MONPU</name>
<dbReference type="SUPFAM" id="SSF52499">
    <property type="entry name" value="Isochorismatase-like hydrolases"/>
    <property type="match status" value="1"/>
</dbReference>
<gene>
    <name evidence="3" type="ORF">MPDQ_003655</name>
</gene>
<dbReference type="AlphaFoldDB" id="A0A507R232"/>
<dbReference type="InterPro" id="IPR008775">
    <property type="entry name" value="Phytyl_CoA_dOase-like"/>
</dbReference>
<reference evidence="3 4" key="1">
    <citation type="submission" date="2019-06" db="EMBL/GenBank/DDBJ databases">
        <title>Wine fermentation using esterase from Monascus purpureus.</title>
        <authorList>
            <person name="Geng C."/>
            <person name="Zhang Y."/>
        </authorList>
    </citation>
    <scope>NUCLEOTIDE SEQUENCE [LARGE SCALE GENOMIC DNA]</scope>
    <source>
        <strain evidence="3">HQ1</strain>
    </source>
</reference>
<dbReference type="Proteomes" id="UP000319663">
    <property type="component" value="Unassembled WGS sequence"/>
</dbReference>
<dbReference type="Pfam" id="PF05721">
    <property type="entry name" value="PhyH"/>
    <property type="match status" value="1"/>
</dbReference>
<dbReference type="PANTHER" id="PTHR14119">
    <property type="entry name" value="HYDROLASE"/>
    <property type="match status" value="1"/>
</dbReference>
<accession>A0A507R232</accession>
<dbReference type="SUPFAM" id="SSF51197">
    <property type="entry name" value="Clavaminate synthase-like"/>
    <property type="match status" value="1"/>
</dbReference>
<dbReference type="InterPro" id="IPR036380">
    <property type="entry name" value="Isochorismatase-like_sf"/>
</dbReference>
<sequence>MTRIPLPVPPPIDSSYQPQTAVTTIPANAPVEYILAILERDGGVILKDFASQEELAAIEEELKPWTKDQGCEQKHAFHIIPPQTFLLPGLVGKSKTVAKICERPILEDLRREILLEKFTANREGHVQPEVIYPLLGLSMSMNIGYGAPRQLLHRDDVIHAWRHPRNPFQPWSFKQVSQFGCLIAGCDVTRENGATMFVPGSHKWDDERWATADEVCFAEMSRGSALIFLASAYHGGGHNSVPNTFRTIYSLFFCRGNLRTEENQFLAIPRSKVREMSPKMLELLGYRQPTISLGIVENMSPDQDVDGIWARAMHICDIQEKFRPAIYEYSKVYVISSHRSYRGASTNTAISANHDSISTADKLLRAASPLKIPVYVTTQNRARLGDTVTELQQYIKSPDVNVRADVDKTLFSMITPEIKTLLPTVQNQSQTSLDAVIVGIETHICVTQTALDLLELGHRVYIIVDGVSSINPEERGVALARLRDAGVIVTTSESILFEILQDAKRAEFKATSGLVKETKEQTKKALEVLARI</sequence>
<comment type="caution">
    <text evidence="3">The sequence shown here is derived from an EMBL/GenBank/DDBJ whole genome shotgun (WGS) entry which is preliminary data.</text>
</comment>
<keyword evidence="4" id="KW-1185">Reference proteome</keyword>
<feature type="domain" description="Isochorismatase-like" evidence="2">
    <location>
        <begin position="315"/>
        <end position="493"/>
    </location>
</feature>
<dbReference type="InterPro" id="IPR000868">
    <property type="entry name" value="Isochorismatase-like_dom"/>
</dbReference>
<protein>
    <recommendedName>
        <fullName evidence="2">Isochorismatase-like domain-containing protein</fullName>
    </recommendedName>
</protein>
<dbReference type="Pfam" id="PF00857">
    <property type="entry name" value="Isochorismatase"/>
    <property type="match status" value="1"/>
</dbReference>